<dbReference type="SMART" id="SM00044">
    <property type="entry name" value="CYCc"/>
    <property type="match status" value="1"/>
</dbReference>
<keyword evidence="3" id="KW-1185">Reference proteome</keyword>
<sequence>MLARAFHGAPMNKAFLDPAPRTYAPHVYLLARSSRGPSCAPETLSIDQLNSWLLHEATRIDDVMLMFEEFMWRCKAAGLAIDRATLHIGTLHPRVIGFSWVWNSQDYFCDEVAADANATKSEAFTRNPLFHVINEGQTIKVDLESEEGANSAPLMRELADQGYTTYVALPLSSSHEKRNAMTLATRKPGGFPPAEKDLIRNLIDLLALHIERHIVQRIARNVADTYLGPIAGQRVLDGEIKRGDGEAIKAVVFMADMRGFTQLADRLSGPEVTAILNAYFDRISDAVLNNGGDILKFMGDGILAVFDQKTFGETAAANAAVKAAKAALEAIDELNRNPPEDLPDPIHWHPLKIGIGLHRGEVFFGNVGGEERLDFTVIGRAVNETSRVESLCKPLGRALLLTEPVRAALSGDLQTGLNAMGEHALRGVGKPVAIFAA</sequence>
<dbReference type="SUPFAM" id="SSF55781">
    <property type="entry name" value="GAF domain-like"/>
    <property type="match status" value="1"/>
</dbReference>
<dbReference type="CDD" id="cd07302">
    <property type="entry name" value="CHD"/>
    <property type="match status" value="1"/>
</dbReference>
<dbReference type="InterPro" id="IPR029787">
    <property type="entry name" value="Nucleotide_cyclase"/>
</dbReference>
<proteinExistence type="predicted"/>
<dbReference type="PROSITE" id="PS50125">
    <property type="entry name" value="GUANYLATE_CYCLASE_2"/>
    <property type="match status" value="1"/>
</dbReference>
<dbReference type="InterPro" id="IPR050697">
    <property type="entry name" value="Adenylyl/Guanylyl_Cyclase_3/4"/>
</dbReference>
<evidence type="ECO:0000313" key="2">
    <source>
        <dbReference type="EMBL" id="AQQ03431.1"/>
    </source>
</evidence>
<reference evidence="2 3" key="1">
    <citation type="submission" date="2017-02" db="EMBL/GenBank/DDBJ databases">
        <authorList>
            <person name="Jeong S."/>
        </authorList>
    </citation>
    <scope>NUCLEOTIDE SEQUENCE [LARGE SCALE GENOMIC DNA]</scope>
    <source>
        <strain evidence="2 3">RMAR6-6</strain>
    </source>
</reference>
<accession>A0ABN4WTF2</accession>
<dbReference type="PANTHER" id="PTHR43081">
    <property type="entry name" value="ADENYLATE CYCLASE, TERMINAL-DIFFERENTIATION SPECIFIC-RELATED"/>
    <property type="match status" value="1"/>
</dbReference>
<organism evidence="2 3">
    <name type="scientific">Roseibium algicola</name>
    <dbReference type="NCBI Taxonomy" id="2857014"/>
    <lineage>
        <taxon>Bacteria</taxon>
        <taxon>Pseudomonadati</taxon>
        <taxon>Pseudomonadota</taxon>
        <taxon>Alphaproteobacteria</taxon>
        <taxon>Hyphomicrobiales</taxon>
        <taxon>Stappiaceae</taxon>
        <taxon>Roseibium</taxon>
    </lineage>
</organism>
<dbReference type="InterPro" id="IPR001054">
    <property type="entry name" value="A/G_cyclase"/>
</dbReference>
<dbReference type="SUPFAM" id="SSF55073">
    <property type="entry name" value="Nucleotide cyclase"/>
    <property type="match status" value="1"/>
</dbReference>
<dbReference type="EMBL" id="CP019630">
    <property type="protein sequence ID" value="AQQ03431.1"/>
    <property type="molecule type" value="Genomic_DNA"/>
</dbReference>
<evidence type="ECO:0000313" key="3">
    <source>
        <dbReference type="Proteomes" id="UP000188174"/>
    </source>
</evidence>
<dbReference type="Gene3D" id="3.30.70.1230">
    <property type="entry name" value="Nucleotide cyclase"/>
    <property type="match status" value="1"/>
</dbReference>
<feature type="domain" description="Guanylate cyclase" evidence="1">
    <location>
        <begin position="251"/>
        <end position="389"/>
    </location>
</feature>
<dbReference type="Pfam" id="PF00211">
    <property type="entry name" value="Guanylate_cyc"/>
    <property type="match status" value="1"/>
</dbReference>
<name>A0ABN4WTF2_9HYPH</name>
<dbReference type="PANTHER" id="PTHR43081:SF11">
    <property type="entry name" value="BLR2264 PROTEIN"/>
    <property type="match status" value="1"/>
</dbReference>
<protein>
    <submittedName>
        <fullName evidence="2">Adenylate cyclase</fullName>
    </submittedName>
</protein>
<evidence type="ECO:0000259" key="1">
    <source>
        <dbReference type="PROSITE" id="PS50125"/>
    </source>
</evidence>
<gene>
    <name evidence="2" type="ORF">B0E33_07335</name>
</gene>
<dbReference type="Proteomes" id="UP000188174">
    <property type="component" value="Chromosome"/>
</dbReference>